<proteinExistence type="predicted"/>
<accession>A0A2H0KS98</accession>
<evidence type="ECO:0000313" key="1">
    <source>
        <dbReference type="EMBL" id="PIQ74155.1"/>
    </source>
</evidence>
<reference evidence="1 2" key="1">
    <citation type="submission" date="2017-09" db="EMBL/GenBank/DDBJ databases">
        <title>Depth-based differentiation of microbial function through sediment-hosted aquifers and enrichment of novel symbionts in the deep terrestrial subsurface.</title>
        <authorList>
            <person name="Probst A.J."/>
            <person name="Ladd B."/>
            <person name="Jarett J.K."/>
            <person name="Geller-Mcgrath D.E."/>
            <person name="Sieber C.M."/>
            <person name="Emerson J.B."/>
            <person name="Anantharaman K."/>
            <person name="Thomas B.C."/>
            <person name="Malmstrom R."/>
            <person name="Stieglmeier M."/>
            <person name="Klingl A."/>
            <person name="Woyke T."/>
            <person name="Ryan C.M."/>
            <person name="Banfield J.F."/>
        </authorList>
    </citation>
    <scope>NUCLEOTIDE SEQUENCE [LARGE SCALE GENOMIC DNA]</scope>
    <source>
        <strain evidence="1">CG11_big_fil_rev_8_21_14_0_20_44_10</strain>
    </source>
</reference>
<protein>
    <recommendedName>
        <fullName evidence="3">GIY-YIG domain-containing protein</fullName>
    </recommendedName>
</protein>
<sequence>MRASRNHEGFSSPPQAAKYVRTILSIRSPSTSSGHLRLGLVLFHTWHLYILFCDQKTFYIGITDNIWKED</sequence>
<evidence type="ECO:0000313" key="2">
    <source>
        <dbReference type="Proteomes" id="UP000231550"/>
    </source>
</evidence>
<dbReference type="Proteomes" id="UP000231550">
    <property type="component" value="Unassembled WGS sequence"/>
</dbReference>
<dbReference type="AlphaFoldDB" id="A0A2H0KS98"/>
<gene>
    <name evidence="1" type="ORF">COV85_03705</name>
</gene>
<comment type="caution">
    <text evidence="1">The sequence shown here is derived from an EMBL/GenBank/DDBJ whole genome shotgun (WGS) entry which is preliminary data.</text>
</comment>
<organism evidence="1 2">
    <name type="scientific">Candidatus Portnoybacteria bacterium CG11_big_fil_rev_8_21_14_0_20_44_10</name>
    <dbReference type="NCBI Taxonomy" id="1974818"/>
    <lineage>
        <taxon>Bacteria</taxon>
        <taxon>Candidatus Portnoyibacteriota</taxon>
    </lineage>
</organism>
<name>A0A2H0KS98_9BACT</name>
<evidence type="ECO:0008006" key="3">
    <source>
        <dbReference type="Google" id="ProtNLM"/>
    </source>
</evidence>
<dbReference type="EMBL" id="PCVN01000095">
    <property type="protein sequence ID" value="PIQ74155.1"/>
    <property type="molecule type" value="Genomic_DNA"/>
</dbReference>